<name>A0A1B0BJR7_9MUSC</name>
<protein>
    <submittedName>
        <fullName evidence="1">Uncharacterized protein</fullName>
    </submittedName>
</protein>
<sequence length="57" mass="6880">MPYRKCAFVCHSAWVVVQSVTKVFKLLHKVIMALPEGMELYYIYYSLCNNQKYRRFL</sequence>
<keyword evidence="2" id="KW-1185">Reference proteome</keyword>
<dbReference type="EnsemblMetazoa" id="GPPI032310-RA">
    <property type="protein sequence ID" value="GPPI032310-PA"/>
    <property type="gene ID" value="GPPI032310"/>
</dbReference>
<accession>A0A1B0BJR7</accession>
<evidence type="ECO:0000313" key="2">
    <source>
        <dbReference type="Proteomes" id="UP000092460"/>
    </source>
</evidence>
<reference evidence="2" key="1">
    <citation type="submission" date="2015-01" db="EMBL/GenBank/DDBJ databases">
        <authorList>
            <person name="Aksoy S."/>
            <person name="Warren W."/>
            <person name="Wilson R.K."/>
        </authorList>
    </citation>
    <scope>NUCLEOTIDE SEQUENCE [LARGE SCALE GENOMIC DNA]</scope>
    <source>
        <strain evidence="2">IAEA</strain>
    </source>
</reference>
<reference evidence="1" key="2">
    <citation type="submission" date="2020-05" db="UniProtKB">
        <authorList>
            <consortium name="EnsemblMetazoa"/>
        </authorList>
    </citation>
    <scope>IDENTIFICATION</scope>
    <source>
        <strain evidence="1">IAEA</strain>
    </source>
</reference>
<dbReference type="Proteomes" id="UP000092460">
    <property type="component" value="Unassembled WGS sequence"/>
</dbReference>
<evidence type="ECO:0000313" key="1">
    <source>
        <dbReference type="EnsemblMetazoa" id="GPPI032310-PA"/>
    </source>
</evidence>
<dbReference type="AlphaFoldDB" id="A0A1B0BJR7"/>
<dbReference type="VEuPathDB" id="VectorBase:GPPI032310"/>
<dbReference type="EMBL" id="JXJN01015506">
    <property type="status" value="NOT_ANNOTATED_CDS"/>
    <property type="molecule type" value="Genomic_DNA"/>
</dbReference>
<organism evidence="1 2">
    <name type="scientific">Glossina palpalis gambiensis</name>
    <dbReference type="NCBI Taxonomy" id="67801"/>
    <lineage>
        <taxon>Eukaryota</taxon>
        <taxon>Metazoa</taxon>
        <taxon>Ecdysozoa</taxon>
        <taxon>Arthropoda</taxon>
        <taxon>Hexapoda</taxon>
        <taxon>Insecta</taxon>
        <taxon>Pterygota</taxon>
        <taxon>Neoptera</taxon>
        <taxon>Endopterygota</taxon>
        <taxon>Diptera</taxon>
        <taxon>Brachycera</taxon>
        <taxon>Muscomorpha</taxon>
        <taxon>Hippoboscoidea</taxon>
        <taxon>Glossinidae</taxon>
        <taxon>Glossina</taxon>
    </lineage>
</organism>
<proteinExistence type="predicted"/>